<comment type="caution">
    <text evidence="1">The sequence shown here is derived from an EMBL/GenBank/DDBJ whole genome shotgun (WGS) entry which is preliminary data.</text>
</comment>
<sequence>MSGPLVVDARGCDWLLCQQYCMLQGSLPACCGGPVGQCFCTRVCPPLDKKEITVEVMAGARDEEPSIKEIVIA</sequence>
<organism evidence="1 2">
    <name type="scientific">Olea europaea subsp. europaea</name>
    <dbReference type="NCBI Taxonomy" id="158383"/>
    <lineage>
        <taxon>Eukaryota</taxon>
        <taxon>Viridiplantae</taxon>
        <taxon>Streptophyta</taxon>
        <taxon>Embryophyta</taxon>
        <taxon>Tracheophyta</taxon>
        <taxon>Spermatophyta</taxon>
        <taxon>Magnoliopsida</taxon>
        <taxon>eudicotyledons</taxon>
        <taxon>Gunneridae</taxon>
        <taxon>Pentapetalae</taxon>
        <taxon>asterids</taxon>
        <taxon>lamiids</taxon>
        <taxon>Lamiales</taxon>
        <taxon>Oleaceae</taxon>
        <taxon>Oleeae</taxon>
        <taxon>Olea</taxon>
    </lineage>
</organism>
<proteinExistence type="predicted"/>
<dbReference type="Gramene" id="OE9A004591T1">
    <property type="protein sequence ID" value="OE9A004591C1"/>
    <property type="gene ID" value="OE9A004591"/>
</dbReference>
<reference evidence="1 2" key="1">
    <citation type="submission" date="2019-12" db="EMBL/GenBank/DDBJ databases">
        <authorList>
            <person name="Alioto T."/>
            <person name="Alioto T."/>
            <person name="Gomez Garrido J."/>
        </authorList>
    </citation>
    <scope>NUCLEOTIDE SEQUENCE [LARGE SCALE GENOMIC DNA]</scope>
</reference>
<keyword evidence="2" id="KW-1185">Reference proteome</keyword>
<protein>
    <submittedName>
        <fullName evidence="1">Uncharacterized protein</fullName>
    </submittedName>
</protein>
<evidence type="ECO:0000313" key="2">
    <source>
        <dbReference type="Proteomes" id="UP000594638"/>
    </source>
</evidence>
<dbReference type="Proteomes" id="UP000594638">
    <property type="component" value="Unassembled WGS sequence"/>
</dbReference>
<gene>
    <name evidence="1" type="ORF">OLEA9_A004591</name>
</gene>
<dbReference type="AlphaFoldDB" id="A0A8S0TH70"/>
<accession>A0A8S0TH70</accession>
<dbReference type="EMBL" id="CACTIH010006620">
    <property type="protein sequence ID" value="CAA3004842.1"/>
    <property type="molecule type" value="Genomic_DNA"/>
</dbReference>
<evidence type="ECO:0000313" key="1">
    <source>
        <dbReference type="EMBL" id="CAA3004842.1"/>
    </source>
</evidence>
<name>A0A8S0TH70_OLEEU</name>